<dbReference type="EMBL" id="SAUY01000002">
    <property type="protein sequence ID" value="RWR34585.1"/>
    <property type="molecule type" value="Genomic_DNA"/>
</dbReference>
<dbReference type="RefSeq" id="WP_128231325.1">
    <property type="nucleotide sequence ID" value="NZ_SAUY01000002.1"/>
</dbReference>
<reference evidence="1 2" key="2">
    <citation type="submission" date="2019-01" db="EMBL/GenBank/DDBJ databases">
        <authorList>
            <person name="Li Y."/>
        </authorList>
    </citation>
    <scope>NUCLEOTIDE SEQUENCE [LARGE SCALE GENOMIC DNA]</scope>
    <source>
        <strain evidence="1 2">07D10-4-3</strain>
    </source>
</reference>
<accession>A0A443KNW4</accession>
<gene>
    <name evidence="1" type="ORF">D2T29_03310</name>
</gene>
<protein>
    <submittedName>
        <fullName evidence="1">Uncharacterized protein</fullName>
    </submittedName>
</protein>
<reference evidence="1 2" key="1">
    <citation type="submission" date="2019-01" db="EMBL/GenBank/DDBJ databases">
        <title>Sinorhodobacter populi sp. nov. isolated from the symptomatic bark tissue of Populus euramericana canker.</title>
        <authorList>
            <person name="Xu G."/>
        </authorList>
    </citation>
    <scope>NUCLEOTIDE SEQUENCE [LARGE SCALE GENOMIC DNA]</scope>
    <source>
        <strain evidence="1 2">07D10-4-3</strain>
    </source>
</reference>
<proteinExistence type="predicted"/>
<evidence type="ECO:0000313" key="1">
    <source>
        <dbReference type="EMBL" id="RWR34585.1"/>
    </source>
</evidence>
<sequence>MNPQSGTEIVLVTKRLSFLPPVRVPFNIKKSGWKLVITVICGMIGTSPGRVIIADVTPRLMD</sequence>
<comment type="caution">
    <text evidence="1">The sequence shown here is derived from an EMBL/GenBank/DDBJ whole genome shotgun (WGS) entry which is preliminary data.</text>
</comment>
<evidence type="ECO:0000313" key="2">
    <source>
        <dbReference type="Proteomes" id="UP000284451"/>
    </source>
</evidence>
<organism evidence="1 2">
    <name type="scientific">Paenirhodobacter populi</name>
    <dbReference type="NCBI Taxonomy" id="2306993"/>
    <lineage>
        <taxon>Bacteria</taxon>
        <taxon>Pseudomonadati</taxon>
        <taxon>Pseudomonadota</taxon>
        <taxon>Alphaproteobacteria</taxon>
        <taxon>Rhodobacterales</taxon>
        <taxon>Rhodobacter group</taxon>
        <taxon>Paenirhodobacter</taxon>
    </lineage>
</organism>
<dbReference type="AlphaFoldDB" id="A0A443KNW4"/>
<name>A0A443KNW4_9RHOB</name>
<dbReference type="Proteomes" id="UP000284451">
    <property type="component" value="Unassembled WGS sequence"/>
</dbReference>